<protein>
    <submittedName>
        <fullName evidence="1">Bombyrin</fullName>
    </submittedName>
</protein>
<keyword evidence="2" id="KW-1185">Reference proteome</keyword>
<accession>A0A0L7KXV1</accession>
<dbReference type="SUPFAM" id="SSF50814">
    <property type="entry name" value="Lipocalins"/>
    <property type="match status" value="1"/>
</dbReference>
<organism evidence="1 2">
    <name type="scientific">Operophtera brumata</name>
    <name type="common">Winter moth</name>
    <name type="synonym">Phalaena brumata</name>
    <dbReference type="NCBI Taxonomy" id="104452"/>
    <lineage>
        <taxon>Eukaryota</taxon>
        <taxon>Metazoa</taxon>
        <taxon>Ecdysozoa</taxon>
        <taxon>Arthropoda</taxon>
        <taxon>Hexapoda</taxon>
        <taxon>Insecta</taxon>
        <taxon>Pterygota</taxon>
        <taxon>Neoptera</taxon>
        <taxon>Endopterygota</taxon>
        <taxon>Lepidoptera</taxon>
        <taxon>Glossata</taxon>
        <taxon>Ditrysia</taxon>
        <taxon>Geometroidea</taxon>
        <taxon>Geometridae</taxon>
        <taxon>Larentiinae</taxon>
        <taxon>Operophtera</taxon>
    </lineage>
</organism>
<dbReference type="Proteomes" id="UP000037510">
    <property type="component" value="Unassembled WGS sequence"/>
</dbReference>
<evidence type="ECO:0000313" key="2">
    <source>
        <dbReference type="Proteomes" id="UP000037510"/>
    </source>
</evidence>
<dbReference type="AlphaFoldDB" id="A0A0L7KXV1"/>
<dbReference type="GO" id="GO:0031409">
    <property type="term" value="F:pigment binding"/>
    <property type="evidence" value="ECO:0007669"/>
    <property type="project" value="InterPro"/>
</dbReference>
<dbReference type="EMBL" id="JTDY01004480">
    <property type="protein sequence ID" value="KOB68098.1"/>
    <property type="molecule type" value="Genomic_DNA"/>
</dbReference>
<gene>
    <name evidence="1" type="ORF">OBRU01_18814</name>
</gene>
<evidence type="ECO:0000313" key="1">
    <source>
        <dbReference type="EMBL" id="KOB68098.1"/>
    </source>
</evidence>
<comment type="caution">
    <text evidence="1">The sequence shown here is derived from an EMBL/GenBank/DDBJ whole genome shotgun (WGS) entry which is preliminary data.</text>
</comment>
<dbReference type="InterPro" id="IPR003057">
    <property type="entry name" value="Invtbrt_color"/>
</dbReference>
<dbReference type="InterPro" id="IPR012674">
    <property type="entry name" value="Calycin"/>
</dbReference>
<dbReference type="Gene3D" id="2.40.128.20">
    <property type="match status" value="1"/>
</dbReference>
<name>A0A0L7KXV1_OPEBR</name>
<reference evidence="1 2" key="1">
    <citation type="journal article" date="2015" name="Genome Biol. Evol.">
        <title>The genome of winter moth (Operophtera brumata) provides a genomic perspective on sexual dimorphism and phenology.</title>
        <authorList>
            <person name="Derks M.F."/>
            <person name="Smit S."/>
            <person name="Salis L."/>
            <person name="Schijlen E."/>
            <person name="Bossers A."/>
            <person name="Mateman C."/>
            <person name="Pijl A.S."/>
            <person name="de Ridder D."/>
            <person name="Groenen M.A."/>
            <person name="Visser M.E."/>
            <person name="Megens H.J."/>
        </authorList>
    </citation>
    <scope>NUCLEOTIDE SEQUENCE [LARGE SCALE GENOMIC DNA]</scope>
    <source>
        <strain evidence="1">WM2013NL</strain>
        <tissue evidence="1">Head and thorax</tissue>
    </source>
</reference>
<sequence length="215" mass="24410">MVSEVKKMDDLRYNMVLTSTIKPLRITSDLSALTTAWTRWKQRFLIFVEANEIEKETERQLIQNIGSCSLKCNFENGTTANICFVIVIAQCQTILGWKLCEKLQIVKRIFALSEETNHENQRSYQGLWYEIQKFPNAAEKGGKCGTAEYKLEGDVVKVKNSHVIEGTKAIAVDNFLKEHAKELDASKFVATDFSEEACKFSSTTVITEPNSPKKQ</sequence>
<proteinExistence type="predicted"/>
<dbReference type="PRINTS" id="PR01273">
    <property type="entry name" value="INVTBRTCOLOR"/>
</dbReference>